<protein>
    <submittedName>
        <fullName evidence="7">Fur family transcriptional regulator</fullName>
    </submittedName>
</protein>
<dbReference type="RefSeq" id="WP_343186417.1">
    <property type="nucleotide sequence ID" value="NZ_JBCITM010000011.1"/>
</dbReference>
<evidence type="ECO:0000256" key="4">
    <source>
        <dbReference type="ARBA" id="ARBA00023015"/>
    </source>
</evidence>
<keyword evidence="6" id="KW-0804">Transcription</keyword>
<dbReference type="PANTHER" id="PTHR33202:SF7">
    <property type="entry name" value="FERRIC UPTAKE REGULATION PROTEIN"/>
    <property type="match status" value="1"/>
</dbReference>
<keyword evidence="2" id="KW-0678">Repressor</keyword>
<evidence type="ECO:0000313" key="7">
    <source>
        <dbReference type="EMBL" id="MEN1761105.1"/>
    </source>
</evidence>
<reference evidence="7 8" key="1">
    <citation type="submission" date="2024-04" db="EMBL/GenBank/DDBJ databases">
        <title>Genome sequencing and metabolic network reconstruction of aminoacids and betaine degradation by Anoxynatronum sibiricum.</title>
        <authorList>
            <person name="Detkova E.N."/>
            <person name="Boltjanskaja Y.V."/>
            <person name="Mardanov A.V."/>
            <person name="Kevbrin V."/>
        </authorList>
    </citation>
    <scope>NUCLEOTIDE SEQUENCE [LARGE SCALE GENOMIC DNA]</scope>
    <source>
        <strain evidence="7 8">Z-7981</strain>
    </source>
</reference>
<evidence type="ECO:0000256" key="6">
    <source>
        <dbReference type="ARBA" id="ARBA00023163"/>
    </source>
</evidence>
<dbReference type="InterPro" id="IPR036390">
    <property type="entry name" value="WH_DNA-bd_sf"/>
</dbReference>
<evidence type="ECO:0000256" key="2">
    <source>
        <dbReference type="ARBA" id="ARBA00022491"/>
    </source>
</evidence>
<name>A0ABU9VVC0_9CLOT</name>
<keyword evidence="4" id="KW-0805">Transcription regulation</keyword>
<dbReference type="CDD" id="cd07153">
    <property type="entry name" value="Fur_like"/>
    <property type="match status" value="1"/>
</dbReference>
<proteinExistence type="inferred from homology"/>
<dbReference type="Gene3D" id="3.30.1490.190">
    <property type="match status" value="1"/>
</dbReference>
<dbReference type="InterPro" id="IPR036388">
    <property type="entry name" value="WH-like_DNA-bd_sf"/>
</dbReference>
<dbReference type="Pfam" id="PF01475">
    <property type="entry name" value="FUR"/>
    <property type="match status" value="1"/>
</dbReference>
<dbReference type="Proteomes" id="UP001407405">
    <property type="component" value="Unassembled WGS sequence"/>
</dbReference>
<dbReference type="Gene3D" id="1.10.10.10">
    <property type="entry name" value="Winged helix-like DNA-binding domain superfamily/Winged helix DNA-binding domain"/>
    <property type="match status" value="1"/>
</dbReference>
<comment type="caution">
    <text evidence="7">The sequence shown here is derived from an EMBL/GenBank/DDBJ whole genome shotgun (WGS) entry which is preliminary data.</text>
</comment>
<dbReference type="PANTHER" id="PTHR33202">
    <property type="entry name" value="ZINC UPTAKE REGULATION PROTEIN"/>
    <property type="match status" value="1"/>
</dbReference>
<gene>
    <name evidence="7" type="ORF">AAIG11_11500</name>
</gene>
<sequence>MDRKVAEIIQMIKSEGYRITKTREIIISLFVETDRHLKPEEMYEQIKSKGISLPTVYRTIDILLKMGIIKELAIHHDRYYELYLFSQKKMHIHFKCNRCGAIREYSDHQVFRDMVEQRDYIEKKYQDAIEDITIMMTGICQRCRKEMNEALVSPVNP</sequence>
<evidence type="ECO:0000256" key="5">
    <source>
        <dbReference type="ARBA" id="ARBA00023125"/>
    </source>
</evidence>
<organism evidence="7 8">
    <name type="scientific">Anoxynatronum sibiricum</name>
    <dbReference type="NCBI Taxonomy" id="210623"/>
    <lineage>
        <taxon>Bacteria</taxon>
        <taxon>Bacillati</taxon>
        <taxon>Bacillota</taxon>
        <taxon>Clostridia</taxon>
        <taxon>Eubacteriales</taxon>
        <taxon>Clostridiaceae</taxon>
        <taxon>Anoxynatronum</taxon>
    </lineage>
</organism>
<keyword evidence="8" id="KW-1185">Reference proteome</keyword>
<comment type="similarity">
    <text evidence="1">Belongs to the Fur family.</text>
</comment>
<keyword evidence="5" id="KW-0238">DNA-binding</keyword>
<evidence type="ECO:0000256" key="3">
    <source>
        <dbReference type="ARBA" id="ARBA00022833"/>
    </source>
</evidence>
<evidence type="ECO:0000256" key="1">
    <source>
        <dbReference type="ARBA" id="ARBA00007957"/>
    </source>
</evidence>
<dbReference type="InterPro" id="IPR043135">
    <property type="entry name" value="Fur_C"/>
</dbReference>
<keyword evidence="3" id="KW-0862">Zinc</keyword>
<dbReference type="EMBL" id="JBCITM010000011">
    <property type="protein sequence ID" value="MEN1761105.1"/>
    <property type="molecule type" value="Genomic_DNA"/>
</dbReference>
<evidence type="ECO:0000313" key="8">
    <source>
        <dbReference type="Proteomes" id="UP001407405"/>
    </source>
</evidence>
<accession>A0ABU9VVC0</accession>
<dbReference type="InterPro" id="IPR002481">
    <property type="entry name" value="FUR"/>
</dbReference>
<dbReference type="SUPFAM" id="SSF46785">
    <property type="entry name" value="Winged helix' DNA-binding domain"/>
    <property type="match status" value="1"/>
</dbReference>